<proteinExistence type="inferred from homology"/>
<dbReference type="OrthoDB" id="9798046at2"/>
<evidence type="ECO:0000313" key="4">
    <source>
        <dbReference type="Proteomes" id="UP000007113"/>
    </source>
</evidence>
<dbReference type="Gene3D" id="3.30.2310.20">
    <property type="entry name" value="RelE-like"/>
    <property type="match status" value="1"/>
</dbReference>
<reference evidence="3 4" key="1">
    <citation type="submission" date="2011-11" db="EMBL/GenBank/DDBJ databases">
        <title>Complete sequence of Granulicella mallensis MP5ACTX8.</title>
        <authorList>
            <consortium name="US DOE Joint Genome Institute"/>
            <person name="Lucas S."/>
            <person name="Copeland A."/>
            <person name="Lapidus A."/>
            <person name="Cheng J.-F."/>
            <person name="Goodwin L."/>
            <person name="Pitluck S."/>
            <person name="Peters L."/>
            <person name="Lu M."/>
            <person name="Detter J.C."/>
            <person name="Han C."/>
            <person name="Tapia R."/>
            <person name="Land M."/>
            <person name="Hauser L."/>
            <person name="Kyrpides N."/>
            <person name="Ivanova N."/>
            <person name="Mikhailova N."/>
            <person name="Pagani I."/>
            <person name="Rawat S."/>
            <person name="Mannisto M."/>
            <person name="Haggblom M."/>
            <person name="Woyke T."/>
        </authorList>
    </citation>
    <scope>NUCLEOTIDE SEQUENCE [LARGE SCALE GENOMIC DNA]</scope>
    <source>
        <strain evidence="4">ATCC BAA-1857 / DSM 23137 / MP5ACTX8</strain>
    </source>
</reference>
<protein>
    <submittedName>
        <fullName evidence="3">Plasmid stabilization system</fullName>
    </submittedName>
</protein>
<dbReference type="eggNOG" id="COG3668">
    <property type="taxonomic scope" value="Bacteria"/>
</dbReference>
<dbReference type="EMBL" id="CP003130">
    <property type="protein sequence ID" value="AEU38141.1"/>
    <property type="molecule type" value="Genomic_DNA"/>
</dbReference>
<dbReference type="KEGG" id="gma:AciX8_3858"/>
<dbReference type="InterPro" id="IPR007712">
    <property type="entry name" value="RelE/ParE_toxin"/>
</dbReference>
<gene>
    <name evidence="3" type="ordered locus">AciX8_3858</name>
</gene>
<keyword evidence="4" id="KW-1185">Reference proteome</keyword>
<dbReference type="PANTHER" id="PTHR33755:SF6">
    <property type="entry name" value="PLASMID STABILIZATION SYSTEM PROTEIN"/>
    <property type="match status" value="1"/>
</dbReference>
<dbReference type="NCBIfam" id="TIGR02385">
    <property type="entry name" value="RelE_StbE"/>
    <property type="match status" value="1"/>
</dbReference>
<organism evidence="3 4">
    <name type="scientific">Granulicella mallensis (strain ATCC BAA-1857 / DSM 23137 / MP5ACTX8)</name>
    <dbReference type="NCBI Taxonomy" id="682795"/>
    <lineage>
        <taxon>Bacteria</taxon>
        <taxon>Pseudomonadati</taxon>
        <taxon>Acidobacteriota</taxon>
        <taxon>Terriglobia</taxon>
        <taxon>Terriglobales</taxon>
        <taxon>Acidobacteriaceae</taxon>
        <taxon>Granulicella</taxon>
    </lineage>
</organism>
<dbReference type="InterPro" id="IPR051803">
    <property type="entry name" value="TA_system_RelE-like_toxin"/>
</dbReference>
<dbReference type="Proteomes" id="UP000007113">
    <property type="component" value="Chromosome"/>
</dbReference>
<keyword evidence="2" id="KW-1277">Toxin-antitoxin system</keyword>
<dbReference type="HOGENOM" id="CLU_147162_11_0_0"/>
<dbReference type="STRING" id="682795.AciX8_3858"/>
<name>G8P1C3_GRAMM</name>
<accession>G8P1C3</accession>
<comment type="similarity">
    <text evidence="1">Belongs to the RelE toxin family.</text>
</comment>
<evidence type="ECO:0000313" key="3">
    <source>
        <dbReference type="EMBL" id="AEU38141.1"/>
    </source>
</evidence>
<dbReference type="InterPro" id="IPR035093">
    <property type="entry name" value="RelE/ParE_toxin_dom_sf"/>
</dbReference>
<sequence length="96" mass="11194">MQIRWSRRASNELDLIYNYLTAENAQAAARQLHLILDAVKQLGKFPVSGKLGDVQRTRELVVPGTPYIIYYRRTEIAVKLLSIRHGAMRKPRRFRE</sequence>
<dbReference type="PANTHER" id="PTHR33755">
    <property type="entry name" value="TOXIN PARE1-RELATED"/>
    <property type="match status" value="1"/>
</dbReference>
<dbReference type="Pfam" id="PF05016">
    <property type="entry name" value="ParE_toxin"/>
    <property type="match status" value="1"/>
</dbReference>
<evidence type="ECO:0000256" key="1">
    <source>
        <dbReference type="ARBA" id="ARBA00006226"/>
    </source>
</evidence>
<dbReference type="RefSeq" id="WP_014267012.1">
    <property type="nucleotide sequence ID" value="NC_016631.1"/>
</dbReference>
<evidence type="ECO:0000256" key="2">
    <source>
        <dbReference type="ARBA" id="ARBA00022649"/>
    </source>
</evidence>
<dbReference type="AlphaFoldDB" id="G8P1C3"/>